<keyword evidence="3" id="KW-0378">Hydrolase</keyword>
<dbReference type="PANTHER" id="PTHR48104:SF30">
    <property type="entry name" value="METACASPASE-1"/>
    <property type="match status" value="1"/>
</dbReference>
<dbReference type="InterPro" id="IPR029030">
    <property type="entry name" value="Caspase-like_dom_sf"/>
</dbReference>
<evidence type="ECO:0000259" key="5">
    <source>
        <dbReference type="Pfam" id="PF00656"/>
    </source>
</evidence>
<keyword evidence="3" id="KW-0788">Thiol protease</keyword>
<sequence>MAYPGQKYHMGYKHTIMPENQGYGAPSGPPPQQYGYGSGPGGPYGGPPPPGPPPGQWGGGPGYGGGPAPPGQYDGGYNQGGYGQGGGGGGEYDSRAHPGPGYNPGYSGGLNPPQGYQQQMPHPHASQQQYQTPSQYDAGYPQQQFNPPPGRPPTHYGQQEQQYQAPPQYQGGQFELHTAPPSGMSQYYSTLTGKRKALCIGINYTGTSAQLNGCHNDARNLSKFLCERYGYREEDIVMLMDTPDARGMSLPTRDNIIRAMQWLVQGAQPNDSLFFHFSGHGGQQRATEGDEEDGNDETIYPLDHKTAGIIVDNDMNRILVQPLPRGCRLTAIFDCCHSGSALDLPYMYSTQGKLKEPNMLADVGSGAMGIATSYLRRDMGGAIKGLMGMGKRIMNGDKATEVTKQTRSSEADVITWSGCKDSQTSADTSFAGEATGAMSYAFIQSLSQFPQQSYLQLLNTIRDILQNKYSQKPQLAWSVLSPANG</sequence>
<feature type="compositionally biased region" description="Low complexity" evidence="4">
    <location>
        <begin position="156"/>
        <end position="165"/>
    </location>
</feature>
<dbReference type="SUPFAM" id="SSF52129">
    <property type="entry name" value="Caspase-like"/>
    <property type="match status" value="1"/>
</dbReference>
<keyword evidence="3" id="KW-0645">Protease</keyword>
<gene>
    <name evidence="6" type="ORF">Rhopal_001049-T1</name>
</gene>
<evidence type="ECO:0000256" key="1">
    <source>
        <dbReference type="ARBA" id="ARBA00009005"/>
    </source>
</evidence>
<dbReference type="GO" id="GO:0004197">
    <property type="term" value="F:cysteine-type endopeptidase activity"/>
    <property type="evidence" value="ECO:0007669"/>
    <property type="project" value="InterPro"/>
</dbReference>
<evidence type="ECO:0000313" key="7">
    <source>
        <dbReference type="Proteomes" id="UP001342314"/>
    </source>
</evidence>
<proteinExistence type="inferred from homology"/>
<reference evidence="6 7" key="1">
    <citation type="submission" date="2021-12" db="EMBL/GenBank/DDBJ databases">
        <title>High titer production of polyol ester of fatty acids by Rhodotorula paludigena BS15 towards product separation-free biomass refinery.</title>
        <authorList>
            <person name="Mano J."/>
            <person name="Ono H."/>
            <person name="Tanaka T."/>
            <person name="Naito K."/>
            <person name="Sushida H."/>
            <person name="Ike M."/>
            <person name="Tokuyasu K."/>
            <person name="Kitaoka M."/>
        </authorList>
    </citation>
    <scope>NUCLEOTIDE SEQUENCE [LARGE SCALE GENOMIC DNA]</scope>
    <source>
        <strain evidence="6 7">BS15</strain>
    </source>
</reference>
<accession>A0AAV5GDA6</accession>
<feature type="domain" description="Peptidase C14 caspase" evidence="5">
    <location>
        <begin position="194"/>
        <end position="476"/>
    </location>
</feature>
<evidence type="ECO:0000256" key="4">
    <source>
        <dbReference type="SAM" id="MobiDB-lite"/>
    </source>
</evidence>
<dbReference type="Proteomes" id="UP001342314">
    <property type="component" value="Unassembled WGS sequence"/>
</dbReference>
<dbReference type="InterPro" id="IPR050452">
    <property type="entry name" value="Metacaspase"/>
</dbReference>
<comment type="caution">
    <text evidence="6">The sequence shown here is derived from an EMBL/GenBank/DDBJ whole genome shotgun (WGS) entry which is preliminary data.</text>
</comment>
<protein>
    <recommendedName>
        <fullName evidence="5">Peptidase C14 caspase domain-containing protein</fullName>
    </recommendedName>
</protein>
<name>A0AAV5GDA6_9BASI</name>
<feature type="compositionally biased region" description="Gly residues" evidence="4">
    <location>
        <begin position="73"/>
        <end position="91"/>
    </location>
</feature>
<dbReference type="AlphaFoldDB" id="A0AAV5GDA6"/>
<evidence type="ECO:0000256" key="3">
    <source>
        <dbReference type="ARBA" id="ARBA00022807"/>
    </source>
</evidence>
<dbReference type="GO" id="GO:0005737">
    <property type="term" value="C:cytoplasm"/>
    <property type="evidence" value="ECO:0007669"/>
    <property type="project" value="TreeGrafter"/>
</dbReference>
<dbReference type="GO" id="GO:0006915">
    <property type="term" value="P:apoptotic process"/>
    <property type="evidence" value="ECO:0007669"/>
    <property type="project" value="UniProtKB-KW"/>
</dbReference>
<dbReference type="Pfam" id="PF00656">
    <property type="entry name" value="Peptidase_C14"/>
    <property type="match status" value="1"/>
</dbReference>
<dbReference type="PANTHER" id="PTHR48104">
    <property type="entry name" value="METACASPASE-4"/>
    <property type="match status" value="1"/>
</dbReference>
<dbReference type="GO" id="GO:0006508">
    <property type="term" value="P:proteolysis"/>
    <property type="evidence" value="ECO:0007669"/>
    <property type="project" value="InterPro"/>
</dbReference>
<feature type="compositionally biased region" description="Polar residues" evidence="4">
    <location>
        <begin position="114"/>
        <end position="145"/>
    </location>
</feature>
<keyword evidence="7" id="KW-1185">Reference proteome</keyword>
<evidence type="ECO:0000313" key="6">
    <source>
        <dbReference type="EMBL" id="GJN88093.1"/>
    </source>
</evidence>
<feature type="compositionally biased region" description="Pro residues" evidence="4">
    <location>
        <begin position="45"/>
        <end position="55"/>
    </location>
</feature>
<feature type="region of interest" description="Disordered" evidence="4">
    <location>
        <begin position="17"/>
        <end position="165"/>
    </location>
</feature>
<evidence type="ECO:0000256" key="2">
    <source>
        <dbReference type="ARBA" id="ARBA00022703"/>
    </source>
</evidence>
<dbReference type="Gene3D" id="3.40.50.12660">
    <property type="match status" value="2"/>
</dbReference>
<comment type="similarity">
    <text evidence="1">Belongs to the peptidase C14B family.</text>
</comment>
<dbReference type="InterPro" id="IPR011600">
    <property type="entry name" value="Pept_C14_caspase"/>
</dbReference>
<keyword evidence="2" id="KW-0053">Apoptosis</keyword>
<organism evidence="6 7">
    <name type="scientific">Rhodotorula paludigena</name>
    <dbReference type="NCBI Taxonomy" id="86838"/>
    <lineage>
        <taxon>Eukaryota</taxon>
        <taxon>Fungi</taxon>
        <taxon>Dikarya</taxon>
        <taxon>Basidiomycota</taxon>
        <taxon>Pucciniomycotina</taxon>
        <taxon>Microbotryomycetes</taxon>
        <taxon>Sporidiobolales</taxon>
        <taxon>Sporidiobolaceae</taxon>
        <taxon>Rhodotorula</taxon>
    </lineage>
</organism>
<feature type="compositionally biased region" description="Low complexity" evidence="4">
    <location>
        <begin position="98"/>
        <end position="113"/>
    </location>
</feature>
<feature type="compositionally biased region" description="Gly residues" evidence="4">
    <location>
        <begin position="56"/>
        <end position="66"/>
    </location>
</feature>
<dbReference type="EMBL" id="BQKY01000002">
    <property type="protein sequence ID" value="GJN88093.1"/>
    <property type="molecule type" value="Genomic_DNA"/>
</dbReference>